<accession>A0ABS3PW59</accession>
<name>A0ABS3PW59_9FLAO</name>
<feature type="domain" description="Abortive phage infection protein C-terminal" evidence="1">
    <location>
        <begin position="262"/>
        <end position="508"/>
    </location>
</feature>
<gene>
    <name evidence="2" type="ORF">J4N46_03690</name>
</gene>
<organism evidence="2 3">
    <name type="scientific">Capnocytophaga bilenii</name>
    <dbReference type="NCBI Taxonomy" id="2819369"/>
    <lineage>
        <taxon>Bacteria</taxon>
        <taxon>Pseudomonadati</taxon>
        <taxon>Bacteroidota</taxon>
        <taxon>Flavobacteriia</taxon>
        <taxon>Flavobacteriales</taxon>
        <taxon>Flavobacteriaceae</taxon>
        <taxon>Capnocytophaga</taxon>
    </lineage>
</organism>
<dbReference type="EMBL" id="JAGDYP010000002">
    <property type="protein sequence ID" value="MBO1883550.1"/>
    <property type="molecule type" value="Genomic_DNA"/>
</dbReference>
<dbReference type="Proteomes" id="UP000681610">
    <property type="component" value="Unassembled WGS sequence"/>
</dbReference>
<evidence type="ECO:0000313" key="2">
    <source>
        <dbReference type="EMBL" id="MBO1883550.1"/>
    </source>
</evidence>
<dbReference type="InterPro" id="IPR018891">
    <property type="entry name" value="AIPR_C"/>
</dbReference>
<dbReference type="Pfam" id="PF10592">
    <property type="entry name" value="AIPR"/>
    <property type="match status" value="1"/>
</dbReference>
<comment type="caution">
    <text evidence="2">The sequence shown here is derived from an EMBL/GenBank/DDBJ whole genome shotgun (WGS) entry which is preliminary data.</text>
</comment>
<proteinExistence type="predicted"/>
<reference evidence="2 3" key="1">
    <citation type="submission" date="2021-03" db="EMBL/GenBank/DDBJ databases">
        <title>Isolation and description of Capnocytophaga bilenii sp. nov., a novel Capnocytophaga species, isolated from a gingivitis subject.</title>
        <authorList>
            <person name="Antezack A."/>
            <person name="Monnet-Corti V."/>
            <person name="La Scola B."/>
        </authorList>
    </citation>
    <scope>NUCLEOTIDE SEQUENCE [LARGE SCALE GENOMIC DNA]</scope>
    <source>
        <strain evidence="2 3">Marseille-Q4570</strain>
    </source>
</reference>
<protein>
    <submittedName>
        <fullName evidence="2">AIPR family protein</fullName>
    </submittedName>
</protein>
<evidence type="ECO:0000313" key="3">
    <source>
        <dbReference type="Proteomes" id="UP000681610"/>
    </source>
</evidence>
<dbReference type="RefSeq" id="WP_208058199.1">
    <property type="nucleotide sequence ID" value="NZ_JAGDYP010000002.1"/>
</dbReference>
<evidence type="ECO:0000259" key="1">
    <source>
        <dbReference type="Pfam" id="PF10592"/>
    </source>
</evidence>
<keyword evidence="3" id="KW-1185">Reference proteome</keyword>
<sequence>MKKKIEKYTEKFIDNNFGKKEIAKEDSLKFEWFANSLHCWEYSSQSYNSKQKIGKEISLGSAQGGDAFFLLISNKIYSLEDNIEEIKEAILYNDNKIEFHLIQTKKSLRADLGDFKKFVEIPIKVIKGEGISETDTILMKLVNFIREIKANPELEASFILTFYTQKNENDIECLRRDWDADITYVKNQYADYGPVEIHLEGSKKLNELYERFNSNQYKLIIPRDNCKYENNYLIGFINAKELLDSIAPMQESGIRALYPDVFKNNIRLYLGHTEVNKNIEKTLIEEPSKFHLYNNGLTITTKQINPVLENYIISPINIVNGCQTANSIYNIFKSNQSNIELVKIPVKIIIANDEEYEKITIRTNSQNGISEKDLLSIKNIQKDLEDFLQKNKFQAKSFLYKRQNSIDCISNDVDYIVNINDILRAFFSSVLYLPHKVSGYFDITTNKLIDIIFEDRFIKLYQIIVSLYKVLEDHIQLNYIEYKKIRFHILYLLYKFINRDTDIDSIEKYFIKDKNKKDFEELEGESLQEQTQLINKIYSNLYILQDEESFKKIVDYIITTIQNNYPLLNNLDTKEKEKILYKTVDKNQRGEKLFENFEIIFNKNIEELLNMKENANPTTNS</sequence>